<reference evidence="3 4" key="1">
    <citation type="submission" date="2023-05" db="EMBL/GenBank/DDBJ databases">
        <title>Lithophilousrod everest ZFBP1038 complete genpme.</title>
        <authorList>
            <person name="Tian M."/>
        </authorList>
    </citation>
    <scope>NUCLEOTIDE SEQUENCE [LARGE SCALE GENOMIC DNA]</scope>
    <source>
        <strain evidence="3 4">ZFBP1038</strain>
    </source>
</reference>
<protein>
    <submittedName>
        <fullName evidence="3">Enoyl-CoA hydratase/isomerase family protein</fullName>
    </submittedName>
</protein>
<dbReference type="EMBL" id="CP090958">
    <property type="protein sequence ID" value="WGW10980.1"/>
    <property type="molecule type" value="Genomic_DNA"/>
</dbReference>
<evidence type="ECO:0000256" key="2">
    <source>
        <dbReference type="RuleBase" id="RU003707"/>
    </source>
</evidence>
<gene>
    <name evidence="3" type="ORF">LWF01_12810</name>
</gene>
<dbReference type="RefSeq" id="WP_349637761.1">
    <property type="nucleotide sequence ID" value="NZ_CP090958.1"/>
</dbReference>
<dbReference type="InterPro" id="IPR018376">
    <property type="entry name" value="Enoyl-CoA_hyd/isom_CS"/>
</dbReference>
<dbReference type="Gene3D" id="3.90.226.10">
    <property type="entry name" value="2-enoyl-CoA Hydratase, Chain A, domain 1"/>
    <property type="match status" value="1"/>
</dbReference>
<accession>A0ABY8QPT3</accession>
<evidence type="ECO:0000256" key="1">
    <source>
        <dbReference type="ARBA" id="ARBA00005254"/>
    </source>
</evidence>
<dbReference type="InterPro" id="IPR001753">
    <property type="entry name" value="Enoyl-CoA_hydra/iso"/>
</dbReference>
<name>A0ABY8QPT3_9MICO</name>
<evidence type="ECO:0000313" key="4">
    <source>
        <dbReference type="Proteomes" id="UP001209083"/>
    </source>
</evidence>
<dbReference type="PROSITE" id="PS00166">
    <property type="entry name" value="ENOYL_COA_HYDRATASE"/>
    <property type="match status" value="1"/>
</dbReference>
<dbReference type="Pfam" id="PF00378">
    <property type="entry name" value="ECH_1"/>
    <property type="match status" value="1"/>
</dbReference>
<dbReference type="InterPro" id="IPR029045">
    <property type="entry name" value="ClpP/crotonase-like_dom_sf"/>
</dbReference>
<evidence type="ECO:0000313" key="3">
    <source>
        <dbReference type="EMBL" id="WGW10980.1"/>
    </source>
</evidence>
<proteinExistence type="inferred from homology"/>
<dbReference type="Proteomes" id="UP001209083">
    <property type="component" value="Chromosome"/>
</dbReference>
<dbReference type="SUPFAM" id="SSF52096">
    <property type="entry name" value="ClpP/crotonase"/>
    <property type="match status" value="1"/>
</dbReference>
<dbReference type="PANTHER" id="PTHR11941">
    <property type="entry name" value="ENOYL-COA HYDRATASE-RELATED"/>
    <property type="match status" value="1"/>
</dbReference>
<sequence>MSGFDVARTGGVATLTIDRPRKLNALTTAMWQAIPGILDELATAADIDVLVIRGSGGNFSAGSDIYDLPDDLQTFWKINSAADAAIAGFPLPTIAAIEGVCVGGGSEIAVACDLRVATPSARFGITASKLGVLYPSGPTERLKELVGPGAARRILLTGEQLDAETAQQLGLVDYLCDDVSAKVTELAGTLQDRSSLSLFFTKQALLGNHLEADEALSGAAADELREGKAAFAEKRAPRFPAHGVLQRPGWHRRAR</sequence>
<dbReference type="CDD" id="cd06558">
    <property type="entry name" value="crotonase-like"/>
    <property type="match status" value="1"/>
</dbReference>
<organism evidence="3 4">
    <name type="scientific">Saxibacter everestensis</name>
    <dbReference type="NCBI Taxonomy" id="2909229"/>
    <lineage>
        <taxon>Bacteria</taxon>
        <taxon>Bacillati</taxon>
        <taxon>Actinomycetota</taxon>
        <taxon>Actinomycetes</taxon>
        <taxon>Micrococcales</taxon>
        <taxon>Brevibacteriaceae</taxon>
        <taxon>Saxibacter</taxon>
    </lineage>
</organism>
<dbReference type="PANTHER" id="PTHR11941:SF127">
    <property type="entry name" value="ENOYL-COA HYDRATASE ECHA18 (ENOYL HYDRASE) (UNSATURATED ACYL-COA HYDRATASE) (CROTONASE)-RELATED"/>
    <property type="match status" value="1"/>
</dbReference>
<keyword evidence="4" id="KW-1185">Reference proteome</keyword>
<comment type="similarity">
    <text evidence="1 2">Belongs to the enoyl-CoA hydratase/isomerase family.</text>
</comment>